<feature type="chain" id="PRO_5009522402" description="Alginate lyase 2 domain-containing protein" evidence="1">
    <location>
        <begin position="26"/>
        <end position="278"/>
    </location>
</feature>
<organism evidence="2 3">
    <name type="scientific">Candidatus Glassbacteria bacterium GWA2_58_10</name>
    <dbReference type="NCBI Taxonomy" id="1817865"/>
    <lineage>
        <taxon>Bacteria</taxon>
        <taxon>Candidatus Glassiibacteriota</taxon>
    </lineage>
</organism>
<feature type="signal peptide" evidence="1">
    <location>
        <begin position="1"/>
        <end position="25"/>
    </location>
</feature>
<dbReference type="EMBL" id="MFIV01000083">
    <property type="protein sequence ID" value="OGF98574.1"/>
    <property type="molecule type" value="Genomic_DNA"/>
</dbReference>
<gene>
    <name evidence="2" type="ORF">A2Z86_02790</name>
</gene>
<evidence type="ECO:0000256" key="1">
    <source>
        <dbReference type="SAM" id="SignalP"/>
    </source>
</evidence>
<dbReference type="Gene3D" id="2.60.120.200">
    <property type="match status" value="1"/>
</dbReference>
<protein>
    <recommendedName>
        <fullName evidence="4">Alginate lyase 2 domain-containing protein</fullName>
    </recommendedName>
</protein>
<keyword evidence="1" id="KW-0732">Signal</keyword>
<proteinExistence type="predicted"/>
<dbReference type="Proteomes" id="UP000176992">
    <property type="component" value="Unassembled WGS sequence"/>
</dbReference>
<evidence type="ECO:0008006" key="4">
    <source>
        <dbReference type="Google" id="ProtNLM"/>
    </source>
</evidence>
<comment type="caution">
    <text evidence="2">The sequence shown here is derived from an EMBL/GenBank/DDBJ whole genome shotgun (WGS) entry which is preliminary data.</text>
</comment>
<dbReference type="AlphaFoldDB" id="A0A1F5YEI1"/>
<evidence type="ECO:0000313" key="2">
    <source>
        <dbReference type="EMBL" id="OGF98574.1"/>
    </source>
</evidence>
<accession>A0A1F5YEI1</accession>
<evidence type="ECO:0000313" key="3">
    <source>
        <dbReference type="Proteomes" id="UP000176992"/>
    </source>
</evidence>
<name>A0A1F5YEI1_9BACT</name>
<sequence length="278" mass="32385">MINRPNVWLTILICLFSLGLTQSPAETIFSDDFEAGKLKDRWQEVNIRNAEAGGLEARPQYVHSGKASLRLTSLANNGQESGSQVIRWFMPGYGHLYYRWYAMFAEDFDQGDLMHWTGFRGCRIDDRWSGFGRAGIKPDGTDRFFTGLEPWRDWGRYPAPGALNFYSYFPEMKPDRDGVHYWGNQFFPDSAFVVERGRWYCFEVMLKVNTPGQHDGEQAFWVDGRKLLQVNGMRWRDTEMLRLNALVFGVYIHQARRNNTCWYDDLVIATHYIGPKTE</sequence>
<reference evidence="2 3" key="1">
    <citation type="journal article" date="2016" name="Nat. Commun.">
        <title>Thousands of microbial genomes shed light on interconnected biogeochemical processes in an aquifer system.</title>
        <authorList>
            <person name="Anantharaman K."/>
            <person name="Brown C.T."/>
            <person name="Hug L.A."/>
            <person name="Sharon I."/>
            <person name="Castelle C.J."/>
            <person name="Probst A.J."/>
            <person name="Thomas B.C."/>
            <person name="Singh A."/>
            <person name="Wilkins M.J."/>
            <person name="Karaoz U."/>
            <person name="Brodie E.L."/>
            <person name="Williams K.H."/>
            <person name="Hubbard S.S."/>
            <person name="Banfield J.F."/>
        </authorList>
    </citation>
    <scope>NUCLEOTIDE SEQUENCE [LARGE SCALE GENOMIC DNA]</scope>
</reference>